<name>A0ABW6GAW2_9PSEU</name>
<dbReference type="SUPFAM" id="SSF55729">
    <property type="entry name" value="Acyl-CoA N-acyltransferases (Nat)"/>
    <property type="match status" value="1"/>
</dbReference>
<dbReference type="EMBL" id="JBHXCV010000020">
    <property type="protein sequence ID" value="MFD6796334.1"/>
    <property type="molecule type" value="Genomic_DNA"/>
</dbReference>
<keyword evidence="1" id="KW-0808">Transferase</keyword>
<reference evidence="4 5" key="1">
    <citation type="submission" date="2024-09" db="EMBL/GenBank/DDBJ databases">
        <title>The Natural Products Discovery Center: Release of the First 8490 Sequenced Strains for Exploring Actinobacteria Biosynthetic Diversity.</title>
        <authorList>
            <person name="Kalkreuter E."/>
            <person name="Kautsar S.A."/>
            <person name="Yang D."/>
            <person name="Bader C.D."/>
            <person name="Teijaro C.N."/>
            <person name="Fluegel L."/>
            <person name="Davis C.M."/>
            <person name="Simpson J.R."/>
            <person name="Lauterbach L."/>
            <person name="Steele A.D."/>
            <person name="Gui C."/>
            <person name="Meng S."/>
            <person name="Li G."/>
            <person name="Viehrig K."/>
            <person name="Ye F."/>
            <person name="Su P."/>
            <person name="Kiefer A.F."/>
            <person name="Nichols A."/>
            <person name="Cepeda A.J."/>
            <person name="Yan W."/>
            <person name="Fan B."/>
            <person name="Jiang Y."/>
            <person name="Adhikari A."/>
            <person name="Zheng C.-J."/>
            <person name="Schuster L."/>
            <person name="Cowan T.M."/>
            <person name="Smanski M.J."/>
            <person name="Chevrette M.G."/>
            <person name="De Carvalho L.P.S."/>
            <person name="Shen B."/>
        </authorList>
    </citation>
    <scope>NUCLEOTIDE SEQUENCE [LARGE SCALE GENOMIC DNA]</scope>
    <source>
        <strain evidence="4 5">NPDC060353</strain>
    </source>
</reference>
<dbReference type="CDD" id="cd04301">
    <property type="entry name" value="NAT_SF"/>
    <property type="match status" value="1"/>
</dbReference>
<evidence type="ECO:0000256" key="2">
    <source>
        <dbReference type="ARBA" id="ARBA00023315"/>
    </source>
</evidence>
<evidence type="ECO:0000313" key="5">
    <source>
        <dbReference type="Proteomes" id="UP001598673"/>
    </source>
</evidence>
<protein>
    <submittedName>
        <fullName evidence="4">Acetyltransferase</fullName>
    </submittedName>
</protein>
<dbReference type="PANTHER" id="PTHR43800">
    <property type="entry name" value="PEPTIDYL-LYSINE N-ACETYLTRANSFERASE YJAB"/>
    <property type="match status" value="1"/>
</dbReference>
<dbReference type="InterPro" id="IPR016181">
    <property type="entry name" value="Acyl_CoA_acyltransferase"/>
</dbReference>
<keyword evidence="2" id="KW-0012">Acyltransferase</keyword>
<comment type="caution">
    <text evidence="4">The sequence shown here is derived from an EMBL/GenBank/DDBJ whole genome shotgun (WGS) entry which is preliminary data.</text>
</comment>
<dbReference type="PANTHER" id="PTHR43800:SF1">
    <property type="entry name" value="PEPTIDYL-LYSINE N-ACETYLTRANSFERASE YJAB"/>
    <property type="match status" value="1"/>
</dbReference>
<dbReference type="InterPro" id="IPR000182">
    <property type="entry name" value="GNAT_dom"/>
</dbReference>
<organism evidence="4 5">
    <name type="scientific">Prauserella salsuginis</name>
    <dbReference type="NCBI Taxonomy" id="387889"/>
    <lineage>
        <taxon>Bacteria</taxon>
        <taxon>Bacillati</taxon>
        <taxon>Actinomycetota</taxon>
        <taxon>Actinomycetes</taxon>
        <taxon>Pseudonocardiales</taxon>
        <taxon>Pseudonocardiaceae</taxon>
        <taxon>Prauserella</taxon>
        <taxon>Prauserella salsuginis group</taxon>
    </lineage>
</organism>
<dbReference type="Pfam" id="PF13673">
    <property type="entry name" value="Acetyltransf_10"/>
    <property type="match status" value="1"/>
</dbReference>
<dbReference type="Proteomes" id="UP001598673">
    <property type="component" value="Unassembled WGS sequence"/>
</dbReference>
<evidence type="ECO:0000256" key="1">
    <source>
        <dbReference type="ARBA" id="ARBA00022679"/>
    </source>
</evidence>
<accession>A0ABW6GAW2</accession>
<dbReference type="RefSeq" id="WP_258938098.1">
    <property type="nucleotide sequence ID" value="NZ_JANBBF010000014.1"/>
</dbReference>
<evidence type="ECO:0000313" key="4">
    <source>
        <dbReference type="EMBL" id="MFD6796334.1"/>
    </source>
</evidence>
<dbReference type="Gene3D" id="3.40.630.30">
    <property type="match status" value="1"/>
</dbReference>
<keyword evidence="5" id="KW-1185">Reference proteome</keyword>
<dbReference type="NCBIfam" id="NF007807">
    <property type="entry name" value="PRK10514.1"/>
    <property type="match status" value="1"/>
</dbReference>
<feature type="domain" description="N-acetyltransferase" evidence="3">
    <location>
        <begin position="5"/>
        <end position="147"/>
    </location>
</feature>
<sequence>MSDDVVLRDTKGVGEYPQLVKVWRTAVDATHGFLAAEHRAAIEARLATDYLPQVSITVAERRGTPIGFAGTADGKLEMLFVDADHRGGGIGTKLLKHVLVADGATAVDVNEQNEQAVGFYQRAGFEVTGRSPVDGEGLPYPLLHMVLATAADHE</sequence>
<dbReference type="PROSITE" id="PS51186">
    <property type="entry name" value="GNAT"/>
    <property type="match status" value="1"/>
</dbReference>
<evidence type="ECO:0000259" key="3">
    <source>
        <dbReference type="PROSITE" id="PS51186"/>
    </source>
</evidence>
<gene>
    <name evidence="4" type="ORF">ACFWGY_23675</name>
</gene>
<proteinExistence type="predicted"/>